<evidence type="ECO:0000313" key="3">
    <source>
        <dbReference type="EMBL" id="ETV74155.1"/>
    </source>
</evidence>
<dbReference type="RefSeq" id="XP_009836261.1">
    <property type="nucleotide sequence ID" value="XM_009837959.1"/>
</dbReference>
<evidence type="ECO:0008006" key="4">
    <source>
        <dbReference type="Google" id="ProtNLM"/>
    </source>
</evidence>
<evidence type="ECO:0000256" key="1">
    <source>
        <dbReference type="SAM" id="MobiDB-lite"/>
    </source>
</evidence>
<sequence>MSAKKLVGHLATICLVSTFHWVLFAAVERTACSSAKHASTRWGGRTKGQLRKAEAPEHGLVGSNVDGTPGDVSKEAPVGAGPGATVVEQHWEHLAVVQAQPCRLVDDVAADLKARHVVESDAGQAFPVGYVGMNLFGQLTYWCPDSNRLSTPHRMAASCRISPYPNQPNPHRSARRLTNPVAPDAIPRRHNRGLNPNAHPRRNPKLMLNTQTLLR</sequence>
<name>W4G3A0_APHAT</name>
<protein>
    <recommendedName>
        <fullName evidence="4">Secreted protein</fullName>
    </recommendedName>
</protein>
<dbReference type="EMBL" id="KI913145">
    <property type="protein sequence ID" value="ETV74155.1"/>
    <property type="molecule type" value="Genomic_DNA"/>
</dbReference>
<feature type="signal peptide" evidence="2">
    <location>
        <begin position="1"/>
        <end position="25"/>
    </location>
</feature>
<reference evidence="3" key="1">
    <citation type="submission" date="2013-12" db="EMBL/GenBank/DDBJ databases">
        <title>The Genome Sequence of Aphanomyces astaci APO3.</title>
        <authorList>
            <consortium name="The Broad Institute Genomics Platform"/>
            <person name="Russ C."/>
            <person name="Tyler B."/>
            <person name="van West P."/>
            <person name="Dieguez-Uribeondo J."/>
            <person name="Young S.K."/>
            <person name="Zeng Q."/>
            <person name="Gargeya S."/>
            <person name="Fitzgerald M."/>
            <person name="Abouelleil A."/>
            <person name="Alvarado L."/>
            <person name="Chapman S.B."/>
            <person name="Gainer-Dewar J."/>
            <person name="Goldberg J."/>
            <person name="Griggs A."/>
            <person name="Gujja S."/>
            <person name="Hansen M."/>
            <person name="Howarth C."/>
            <person name="Imamovic A."/>
            <person name="Ireland A."/>
            <person name="Larimer J."/>
            <person name="McCowan C."/>
            <person name="Murphy C."/>
            <person name="Pearson M."/>
            <person name="Poon T.W."/>
            <person name="Priest M."/>
            <person name="Roberts A."/>
            <person name="Saif S."/>
            <person name="Shea T."/>
            <person name="Sykes S."/>
            <person name="Wortman J."/>
            <person name="Nusbaum C."/>
            <person name="Birren B."/>
        </authorList>
    </citation>
    <scope>NUCLEOTIDE SEQUENCE [LARGE SCALE GENOMIC DNA]</scope>
    <source>
        <strain evidence="3">APO3</strain>
    </source>
</reference>
<keyword evidence="2" id="KW-0732">Signal</keyword>
<feature type="region of interest" description="Disordered" evidence="1">
    <location>
        <begin position="40"/>
        <end position="70"/>
    </location>
</feature>
<evidence type="ECO:0000256" key="2">
    <source>
        <dbReference type="SAM" id="SignalP"/>
    </source>
</evidence>
<dbReference type="GeneID" id="20813117"/>
<feature type="chain" id="PRO_5004840882" description="Secreted protein" evidence="2">
    <location>
        <begin position="26"/>
        <end position="215"/>
    </location>
</feature>
<accession>W4G3A0</accession>
<dbReference type="AlphaFoldDB" id="W4G3A0"/>
<proteinExistence type="predicted"/>
<dbReference type="VEuPathDB" id="FungiDB:H257_11121"/>
<gene>
    <name evidence="3" type="ORF">H257_11121</name>
</gene>
<organism evidence="3">
    <name type="scientific">Aphanomyces astaci</name>
    <name type="common">Crayfish plague agent</name>
    <dbReference type="NCBI Taxonomy" id="112090"/>
    <lineage>
        <taxon>Eukaryota</taxon>
        <taxon>Sar</taxon>
        <taxon>Stramenopiles</taxon>
        <taxon>Oomycota</taxon>
        <taxon>Saprolegniomycetes</taxon>
        <taxon>Saprolegniales</taxon>
        <taxon>Verrucalvaceae</taxon>
        <taxon>Aphanomyces</taxon>
    </lineage>
</organism>
<feature type="region of interest" description="Disordered" evidence="1">
    <location>
        <begin position="163"/>
        <end position="215"/>
    </location>
</feature>